<dbReference type="Gene3D" id="1.10.10.60">
    <property type="entry name" value="Homeodomain-like"/>
    <property type="match status" value="2"/>
</dbReference>
<protein>
    <submittedName>
        <fullName evidence="5">Helix-turn-helix domain-containing protein</fullName>
    </submittedName>
</protein>
<dbReference type="SUPFAM" id="SSF51215">
    <property type="entry name" value="Regulatory protein AraC"/>
    <property type="match status" value="1"/>
</dbReference>
<keyword evidence="3" id="KW-0804">Transcription</keyword>
<evidence type="ECO:0000256" key="2">
    <source>
        <dbReference type="ARBA" id="ARBA00023125"/>
    </source>
</evidence>
<dbReference type="RefSeq" id="WP_161722826.1">
    <property type="nucleotide sequence ID" value="NZ_JAAAXI010000005.1"/>
</dbReference>
<dbReference type="Proteomes" id="UP000818323">
    <property type="component" value="Unassembled WGS sequence"/>
</dbReference>
<dbReference type="SMART" id="SM00342">
    <property type="entry name" value="HTH_ARAC"/>
    <property type="match status" value="1"/>
</dbReference>
<keyword evidence="1" id="KW-0805">Transcription regulation</keyword>
<dbReference type="PANTHER" id="PTHR46796:SF2">
    <property type="entry name" value="TRANSCRIPTIONAL REGULATORY PROTEIN"/>
    <property type="match status" value="1"/>
</dbReference>
<evidence type="ECO:0000256" key="3">
    <source>
        <dbReference type="ARBA" id="ARBA00023163"/>
    </source>
</evidence>
<dbReference type="InterPro" id="IPR018060">
    <property type="entry name" value="HTH_AraC"/>
</dbReference>
<name>A0ABW9YYF6_9HYPH</name>
<organism evidence="5 6">
    <name type="scientific">Microvirga arsenatis</name>
    <dbReference type="NCBI Taxonomy" id="2692265"/>
    <lineage>
        <taxon>Bacteria</taxon>
        <taxon>Pseudomonadati</taxon>
        <taxon>Pseudomonadota</taxon>
        <taxon>Alphaproteobacteria</taxon>
        <taxon>Hyphomicrobiales</taxon>
        <taxon>Methylobacteriaceae</taxon>
        <taxon>Microvirga</taxon>
    </lineage>
</organism>
<comment type="caution">
    <text evidence="5">The sequence shown here is derived from an EMBL/GenBank/DDBJ whole genome shotgun (WGS) entry which is preliminary data.</text>
</comment>
<evidence type="ECO:0000313" key="6">
    <source>
        <dbReference type="Proteomes" id="UP000818323"/>
    </source>
</evidence>
<dbReference type="InterPro" id="IPR003313">
    <property type="entry name" value="AraC-bd"/>
</dbReference>
<reference evidence="5 6" key="1">
    <citation type="submission" date="2020-01" db="EMBL/GenBank/DDBJ databases">
        <title>Microvirga sp. nov., an arsenate reduction bacterium isolated from Tibet hotspring sediments.</title>
        <authorList>
            <person name="Yuan C.-G."/>
        </authorList>
    </citation>
    <scope>NUCLEOTIDE SEQUENCE [LARGE SCALE GENOMIC DNA]</scope>
    <source>
        <strain evidence="5 6">SYSU G3D203</strain>
    </source>
</reference>
<dbReference type="SUPFAM" id="SSF46689">
    <property type="entry name" value="Homeodomain-like"/>
    <property type="match status" value="2"/>
</dbReference>
<dbReference type="InterPro" id="IPR009057">
    <property type="entry name" value="Homeodomain-like_sf"/>
</dbReference>
<dbReference type="InterPro" id="IPR037923">
    <property type="entry name" value="HTH-like"/>
</dbReference>
<evidence type="ECO:0000313" key="5">
    <source>
        <dbReference type="EMBL" id="NBJ25433.1"/>
    </source>
</evidence>
<evidence type="ECO:0000256" key="1">
    <source>
        <dbReference type="ARBA" id="ARBA00023015"/>
    </source>
</evidence>
<dbReference type="Gene3D" id="2.60.120.10">
    <property type="entry name" value="Jelly Rolls"/>
    <property type="match status" value="1"/>
</dbReference>
<gene>
    <name evidence="5" type="ORF">GR303_13815</name>
</gene>
<sequence>MPATCRAPRREFITARTSVTGIVAVLAETRHAFPRHTHDQFGIGVIERGAHRSHSNHGMVEAGPGDTITVNPGEVHDGSPIGDAARAWRMIYLDPALVAETIEDATEGKTTLAEFSAPVLTDKNLANRFRELFDILTTSCTPRNGTREEEQLLLLLAATMNLGCASDMWGGIPQSIAYARNRIDDDPAASLTLAELAEACGLSRFQLLRSFSRATGLTPHAYLVQRRLQLARRLIVEGVPLAEASIASGFADQSHMTRTFVRTYGISPRAYLEAAR</sequence>
<dbReference type="EMBL" id="JAAAXJ010000006">
    <property type="protein sequence ID" value="NBJ25433.1"/>
    <property type="molecule type" value="Genomic_DNA"/>
</dbReference>
<accession>A0ABW9YYF6</accession>
<dbReference type="PROSITE" id="PS01124">
    <property type="entry name" value="HTH_ARAC_FAMILY_2"/>
    <property type="match status" value="1"/>
</dbReference>
<dbReference type="Pfam" id="PF02311">
    <property type="entry name" value="AraC_binding"/>
    <property type="match status" value="1"/>
</dbReference>
<proteinExistence type="predicted"/>
<dbReference type="InterPro" id="IPR014710">
    <property type="entry name" value="RmlC-like_jellyroll"/>
</dbReference>
<dbReference type="Pfam" id="PF12833">
    <property type="entry name" value="HTH_18"/>
    <property type="match status" value="1"/>
</dbReference>
<keyword evidence="2" id="KW-0238">DNA-binding</keyword>
<dbReference type="PANTHER" id="PTHR46796">
    <property type="entry name" value="HTH-TYPE TRANSCRIPTIONAL ACTIVATOR RHAS-RELATED"/>
    <property type="match status" value="1"/>
</dbReference>
<dbReference type="InterPro" id="IPR050204">
    <property type="entry name" value="AraC_XylS_family_regulators"/>
</dbReference>
<keyword evidence="6" id="KW-1185">Reference proteome</keyword>
<feature type="domain" description="HTH araC/xylS-type" evidence="4">
    <location>
        <begin position="177"/>
        <end position="274"/>
    </location>
</feature>
<evidence type="ECO:0000259" key="4">
    <source>
        <dbReference type="PROSITE" id="PS01124"/>
    </source>
</evidence>